<keyword evidence="7" id="KW-1185">Reference proteome</keyword>
<sequence>MSFEGKWVLDKSENFDEYMKEVGVGLITRKAAAQIKVKLEIKKEGEKWVCLQTSTFKNTKLEFKLGEEFEETTPDSRKFKALIELVDGKLVHKQTPIKPDDKPSVIKRWIEDGRLITTLESGGVVCRREYVRDE</sequence>
<proteinExistence type="inferred from homology"/>
<dbReference type="PROSITE" id="PS00214">
    <property type="entry name" value="FABP"/>
    <property type="match status" value="1"/>
</dbReference>
<name>A0A2G9USC7_TELCI</name>
<dbReference type="FunFam" id="2.40.128.20:FF:000001">
    <property type="entry name" value="Fatty acid-binding protein, adipocyte"/>
    <property type="match status" value="1"/>
</dbReference>
<accession>A0A2G9USC7</accession>
<comment type="similarity">
    <text evidence="1 3">Belongs to the calycin superfamily. Fatty-acid binding protein (FABP) family.</text>
</comment>
<dbReference type="InterPro" id="IPR031259">
    <property type="entry name" value="ILBP"/>
</dbReference>
<dbReference type="SUPFAM" id="SSF50814">
    <property type="entry name" value="Lipocalins"/>
    <property type="match status" value="1"/>
</dbReference>
<keyword evidence="2" id="KW-0446">Lipid-binding</keyword>
<evidence type="ECO:0000313" key="6">
    <source>
        <dbReference type="EMBL" id="PIO72612.1"/>
    </source>
</evidence>
<dbReference type="InterPro" id="IPR012674">
    <property type="entry name" value="Calycin"/>
</dbReference>
<evidence type="ECO:0000313" key="5">
    <source>
        <dbReference type="EMBL" id="PIO69707.1"/>
    </source>
</evidence>
<dbReference type="PRINTS" id="PR00178">
    <property type="entry name" value="FATTYACIDBP"/>
</dbReference>
<evidence type="ECO:0000256" key="3">
    <source>
        <dbReference type="RuleBase" id="RU003696"/>
    </source>
</evidence>
<evidence type="ECO:0000256" key="2">
    <source>
        <dbReference type="ARBA" id="ARBA00023121"/>
    </source>
</evidence>
<dbReference type="InterPro" id="IPR000566">
    <property type="entry name" value="Lipocln_cytosolic_FA-bd_dom"/>
</dbReference>
<dbReference type="Pfam" id="PF00061">
    <property type="entry name" value="Lipocalin"/>
    <property type="match status" value="1"/>
</dbReference>
<dbReference type="PANTHER" id="PTHR11955">
    <property type="entry name" value="FATTY ACID BINDING PROTEIN"/>
    <property type="match status" value="1"/>
</dbReference>
<evidence type="ECO:0000259" key="4">
    <source>
        <dbReference type="PROSITE" id="PS00214"/>
    </source>
</evidence>
<dbReference type="EMBL" id="KZ346550">
    <property type="protein sequence ID" value="PIO69707.1"/>
    <property type="molecule type" value="Genomic_DNA"/>
</dbReference>
<dbReference type="GO" id="GO:0005504">
    <property type="term" value="F:fatty acid binding"/>
    <property type="evidence" value="ECO:0007669"/>
    <property type="project" value="UniProtKB-ARBA"/>
</dbReference>
<gene>
    <name evidence="6" type="ORF">TELCIR_05453</name>
    <name evidence="5" type="ORF">TELCIR_08460</name>
</gene>
<dbReference type="EMBL" id="KZ345636">
    <property type="protein sequence ID" value="PIO72612.1"/>
    <property type="molecule type" value="Genomic_DNA"/>
</dbReference>
<dbReference type="AlphaFoldDB" id="A0A2G9USC7"/>
<evidence type="ECO:0000313" key="7">
    <source>
        <dbReference type="Proteomes" id="UP000230423"/>
    </source>
</evidence>
<dbReference type="CDD" id="cd00742">
    <property type="entry name" value="FABP"/>
    <property type="match status" value="1"/>
</dbReference>
<dbReference type="Proteomes" id="UP000230423">
    <property type="component" value="Unassembled WGS sequence"/>
</dbReference>
<organism evidence="6 7">
    <name type="scientific">Teladorsagia circumcincta</name>
    <name type="common">Brown stomach worm</name>
    <name type="synonym">Ostertagia circumcincta</name>
    <dbReference type="NCBI Taxonomy" id="45464"/>
    <lineage>
        <taxon>Eukaryota</taxon>
        <taxon>Metazoa</taxon>
        <taxon>Ecdysozoa</taxon>
        <taxon>Nematoda</taxon>
        <taxon>Chromadorea</taxon>
        <taxon>Rhabditida</taxon>
        <taxon>Rhabditina</taxon>
        <taxon>Rhabditomorpha</taxon>
        <taxon>Strongyloidea</taxon>
        <taxon>Trichostrongylidae</taxon>
        <taxon>Teladorsagia</taxon>
    </lineage>
</organism>
<reference evidence="6 7" key="1">
    <citation type="submission" date="2015-09" db="EMBL/GenBank/DDBJ databases">
        <title>Draft genome of the parasitic nematode Teladorsagia circumcincta isolate WARC Sus (inbred).</title>
        <authorList>
            <person name="Mitreva M."/>
        </authorList>
    </citation>
    <scope>NUCLEOTIDE SEQUENCE [LARGE SCALE GENOMIC DNA]</scope>
    <source>
        <strain evidence="6 7">S</strain>
    </source>
</reference>
<keyword evidence="3" id="KW-0813">Transport</keyword>
<dbReference type="InterPro" id="IPR000463">
    <property type="entry name" value="Fatty_acid-bd"/>
</dbReference>
<feature type="domain" description="Cytosolic fatty-acid binding proteins" evidence="4">
    <location>
        <begin position="5"/>
        <end position="22"/>
    </location>
</feature>
<protein>
    <submittedName>
        <fullName evidence="6">Lipocalin / cytosolic fatty-acid binding protein</fullName>
    </submittedName>
</protein>
<evidence type="ECO:0000256" key="1">
    <source>
        <dbReference type="ARBA" id="ARBA00008390"/>
    </source>
</evidence>
<dbReference type="Gene3D" id="2.40.128.20">
    <property type="match status" value="1"/>
</dbReference>
<dbReference type="OrthoDB" id="354351at2759"/>